<accession>R7S6K7</accession>
<protein>
    <submittedName>
        <fullName evidence="1">Uncharacterized protein</fullName>
    </submittedName>
</protein>
<evidence type="ECO:0000313" key="2">
    <source>
        <dbReference type="Proteomes" id="UP000054317"/>
    </source>
</evidence>
<gene>
    <name evidence="1" type="ORF">TRAVEDRAFT_54826</name>
</gene>
<keyword evidence="2" id="KW-1185">Reference proteome</keyword>
<evidence type="ECO:0000313" key="1">
    <source>
        <dbReference type="EMBL" id="EIW51167.1"/>
    </source>
</evidence>
<dbReference type="RefSeq" id="XP_008045948.1">
    <property type="nucleotide sequence ID" value="XM_008047757.1"/>
</dbReference>
<reference evidence="2" key="1">
    <citation type="journal article" date="2012" name="Science">
        <title>The Paleozoic origin of enzymatic lignin decomposition reconstructed from 31 fungal genomes.</title>
        <authorList>
            <person name="Floudas D."/>
            <person name="Binder M."/>
            <person name="Riley R."/>
            <person name="Barry K."/>
            <person name="Blanchette R.A."/>
            <person name="Henrissat B."/>
            <person name="Martinez A.T."/>
            <person name="Otillar R."/>
            <person name="Spatafora J.W."/>
            <person name="Yadav J.S."/>
            <person name="Aerts A."/>
            <person name="Benoit I."/>
            <person name="Boyd A."/>
            <person name="Carlson A."/>
            <person name="Copeland A."/>
            <person name="Coutinho P.M."/>
            <person name="de Vries R.P."/>
            <person name="Ferreira P."/>
            <person name="Findley K."/>
            <person name="Foster B."/>
            <person name="Gaskell J."/>
            <person name="Glotzer D."/>
            <person name="Gorecki P."/>
            <person name="Heitman J."/>
            <person name="Hesse C."/>
            <person name="Hori C."/>
            <person name="Igarashi K."/>
            <person name="Jurgens J.A."/>
            <person name="Kallen N."/>
            <person name="Kersten P."/>
            <person name="Kohler A."/>
            <person name="Kuees U."/>
            <person name="Kumar T.K.A."/>
            <person name="Kuo A."/>
            <person name="LaButti K."/>
            <person name="Larrondo L.F."/>
            <person name="Lindquist E."/>
            <person name="Ling A."/>
            <person name="Lombard V."/>
            <person name="Lucas S."/>
            <person name="Lundell T."/>
            <person name="Martin R."/>
            <person name="McLaughlin D.J."/>
            <person name="Morgenstern I."/>
            <person name="Morin E."/>
            <person name="Murat C."/>
            <person name="Nagy L.G."/>
            <person name="Nolan M."/>
            <person name="Ohm R.A."/>
            <person name="Patyshakuliyeva A."/>
            <person name="Rokas A."/>
            <person name="Ruiz-Duenas F.J."/>
            <person name="Sabat G."/>
            <person name="Salamov A."/>
            <person name="Samejima M."/>
            <person name="Schmutz J."/>
            <person name="Slot J.C."/>
            <person name="St John F."/>
            <person name="Stenlid J."/>
            <person name="Sun H."/>
            <person name="Sun S."/>
            <person name="Syed K."/>
            <person name="Tsang A."/>
            <person name="Wiebenga A."/>
            <person name="Young D."/>
            <person name="Pisabarro A."/>
            <person name="Eastwood D.C."/>
            <person name="Martin F."/>
            <person name="Cullen D."/>
            <person name="Grigoriev I.V."/>
            <person name="Hibbett D.S."/>
        </authorList>
    </citation>
    <scope>NUCLEOTIDE SEQUENCE [LARGE SCALE GENOMIC DNA]</scope>
    <source>
        <strain evidence="2">FP-101664</strain>
    </source>
</reference>
<dbReference type="AlphaFoldDB" id="R7S6K7"/>
<dbReference type="KEGG" id="tvs:TRAVEDRAFT_54826"/>
<name>R7S6K7_TRAVS</name>
<sequence length="100" mass="11455">MQRKIAATQREISGGRDYTADMTYCFGLYRVRHGRTNSRWQRGIRGRRCGVAAWKSAWKSAREVGWRNCQLGKGYLQERSTYLHPVHARGFEGSPAPVPV</sequence>
<organism evidence="1 2">
    <name type="scientific">Trametes versicolor (strain FP-101664)</name>
    <name type="common">White-rot fungus</name>
    <name type="synonym">Coriolus versicolor</name>
    <dbReference type="NCBI Taxonomy" id="717944"/>
    <lineage>
        <taxon>Eukaryota</taxon>
        <taxon>Fungi</taxon>
        <taxon>Dikarya</taxon>
        <taxon>Basidiomycota</taxon>
        <taxon>Agaricomycotina</taxon>
        <taxon>Agaricomycetes</taxon>
        <taxon>Polyporales</taxon>
        <taxon>Polyporaceae</taxon>
        <taxon>Trametes</taxon>
    </lineage>
</organism>
<dbReference type="Proteomes" id="UP000054317">
    <property type="component" value="Unassembled WGS sequence"/>
</dbReference>
<dbReference type="GeneID" id="19417554"/>
<dbReference type="EMBL" id="JH711996">
    <property type="protein sequence ID" value="EIW51167.1"/>
    <property type="molecule type" value="Genomic_DNA"/>
</dbReference>
<proteinExistence type="predicted"/>